<accession>A0AAX3L905</accession>
<reference evidence="1 2" key="1">
    <citation type="submission" date="2023-01" db="EMBL/GenBank/DDBJ databases">
        <title>Genome sequence resource and annotation of Enterobacter ludwigii, an economically important pathogen of seedling wilt with strawberry.</title>
        <authorList>
            <person name="Xie Y."/>
        </authorList>
    </citation>
    <scope>NUCLEOTIDE SEQUENCE [LARGE SCALE GENOMIC DNA]</scope>
    <source>
        <strain evidence="1 2">CM-TZ4</strain>
    </source>
</reference>
<evidence type="ECO:0000313" key="1">
    <source>
        <dbReference type="EMBL" id="WCE12788.1"/>
    </source>
</evidence>
<proteinExistence type="predicted"/>
<sequence>MTNKMLLWPEGEVFTREVLIPTKYESLPVEVTYIVPPFDKVVETWQNRDPAKAYALFRQFIVDWDQQDKLTDEILMCFLTAYPGTDQAIFAGWCERMKAHLEKNQESFIHSPNTIN</sequence>
<dbReference type="EMBL" id="CP116347">
    <property type="protein sequence ID" value="WCE12788.1"/>
    <property type="molecule type" value="Genomic_DNA"/>
</dbReference>
<name>A0AAX3L905_9ENTR</name>
<keyword evidence="2" id="KW-1185">Reference proteome</keyword>
<dbReference type="RefSeq" id="WP_271661418.1">
    <property type="nucleotide sequence ID" value="NZ_CP116347.1"/>
</dbReference>
<organism evidence="1 2">
    <name type="scientific">Enterobacter ludwigii</name>
    <dbReference type="NCBI Taxonomy" id="299767"/>
    <lineage>
        <taxon>Bacteria</taxon>
        <taxon>Pseudomonadati</taxon>
        <taxon>Pseudomonadota</taxon>
        <taxon>Gammaproteobacteria</taxon>
        <taxon>Enterobacterales</taxon>
        <taxon>Enterobacteriaceae</taxon>
        <taxon>Enterobacter</taxon>
        <taxon>Enterobacter cloacae complex</taxon>
    </lineage>
</organism>
<dbReference type="Proteomes" id="UP001210538">
    <property type="component" value="Chromosome"/>
</dbReference>
<gene>
    <name evidence="1" type="ORF">PHA72_22510</name>
</gene>
<dbReference type="AlphaFoldDB" id="A0AAX3L905"/>
<evidence type="ECO:0000313" key="2">
    <source>
        <dbReference type="Proteomes" id="UP001210538"/>
    </source>
</evidence>
<protein>
    <submittedName>
        <fullName evidence="1">Phage tail assembly chaperone</fullName>
    </submittedName>
</protein>